<dbReference type="InterPro" id="IPR018681">
    <property type="entry name" value="DUF2165_transmembrane"/>
</dbReference>
<feature type="transmembrane region" description="Helical" evidence="1">
    <location>
        <begin position="16"/>
        <end position="34"/>
    </location>
</feature>
<dbReference type="EMBL" id="QZFU01000016">
    <property type="protein sequence ID" value="RJO76370.1"/>
    <property type="molecule type" value="Genomic_DNA"/>
</dbReference>
<evidence type="ECO:0000256" key="1">
    <source>
        <dbReference type="SAM" id="Phobius"/>
    </source>
</evidence>
<comment type="caution">
    <text evidence="2">The sequence shown here is derived from an EMBL/GenBank/DDBJ whole genome shotgun (WGS) entry which is preliminary data.</text>
</comment>
<keyword evidence="1" id="KW-1133">Transmembrane helix</keyword>
<name>A0A3A4K9D5_9NOCA</name>
<sequence length="174" mass="19082">MPRVTRILDTVGSRRIAVATLTAITGVYYTFVAFTNCVDTDTNRRGVAAVLSMRGTIHHAGVDWRAITDSTVVWVAYVLIVVWEWLIALVLLAATVGWVRAFAGRSARQAAKLSGLGWTMAILLFAGGFLTVGGEWFRMWANKEVNATAAALQNFLVASVGLILLHMPERAKWF</sequence>
<feature type="transmembrane region" description="Helical" evidence="1">
    <location>
        <begin position="115"/>
        <end position="133"/>
    </location>
</feature>
<dbReference type="Pfam" id="PF09933">
    <property type="entry name" value="DUF2165"/>
    <property type="match status" value="1"/>
</dbReference>
<dbReference type="Proteomes" id="UP000266677">
    <property type="component" value="Unassembled WGS sequence"/>
</dbReference>
<keyword evidence="1" id="KW-0472">Membrane</keyword>
<feature type="transmembrane region" description="Helical" evidence="1">
    <location>
        <begin position="145"/>
        <end position="165"/>
    </location>
</feature>
<organism evidence="2 3">
    <name type="scientific">Nocardia panacis</name>
    <dbReference type="NCBI Taxonomy" id="2340916"/>
    <lineage>
        <taxon>Bacteria</taxon>
        <taxon>Bacillati</taxon>
        <taxon>Actinomycetota</taxon>
        <taxon>Actinomycetes</taxon>
        <taxon>Mycobacteriales</taxon>
        <taxon>Nocardiaceae</taxon>
        <taxon>Nocardia</taxon>
    </lineage>
</organism>
<feature type="transmembrane region" description="Helical" evidence="1">
    <location>
        <begin position="74"/>
        <end position="103"/>
    </location>
</feature>
<dbReference type="AlphaFoldDB" id="A0A3A4K9D5"/>
<evidence type="ECO:0000313" key="3">
    <source>
        <dbReference type="Proteomes" id="UP000266677"/>
    </source>
</evidence>
<protein>
    <submittedName>
        <fullName evidence="2">DUF2165 domain-containing protein</fullName>
    </submittedName>
</protein>
<keyword evidence="3" id="KW-1185">Reference proteome</keyword>
<reference evidence="2 3" key="1">
    <citation type="submission" date="2018-09" db="EMBL/GenBank/DDBJ databases">
        <title>YIM PH21274 draft genome.</title>
        <authorList>
            <person name="Miao C."/>
        </authorList>
    </citation>
    <scope>NUCLEOTIDE SEQUENCE [LARGE SCALE GENOMIC DNA]</scope>
    <source>
        <strain evidence="2 3">YIM PH 21724</strain>
    </source>
</reference>
<accession>A0A3A4K9D5</accession>
<dbReference type="RefSeq" id="WP_120039299.1">
    <property type="nucleotide sequence ID" value="NZ_QZFU01000016.1"/>
</dbReference>
<dbReference type="OrthoDB" id="7618855at2"/>
<gene>
    <name evidence="2" type="ORF">D5S18_08515</name>
</gene>
<evidence type="ECO:0000313" key="2">
    <source>
        <dbReference type="EMBL" id="RJO76370.1"/>
    </source>
</evidence>
<proteinExistence type="predicted"/>
<keyword evidence="1" id="KW-0812">Transmembrane</keyword>